<keyword evidence="2" id="KW-1185">Reference proteome</keyword>
<protein>
    <submittedName>
        <fullName evidence="1">Uncharacterized protein</fullName>
    </submittedName>
</protein>
<reference evidence="1" key="1">
    <citation type="journal article" date="2023" name="G3 (Bethesda)">
        <title>A reference genome for the long-term kleptoplast-retaining sea slug Elysia crispata morphotype clarki.</title>
        <authorList>
            <person name="Eastman K.E."/>
            <person name="Pendleton A.L."/>
            <person name="Shaikh M.A."/>
            <person name="Suttiyut T."/>
            <person name="Ogas R."/>
            <person name="Tomko P."/>
            <person name="Gavelis G."/>
            <person name="Widhalm J.R."/>
            <person name="Wisecaver J.H."/>
        </authorList>
    </citation>
    <scope>NUCLEOTIDE SEQUENCE</scope>
    <source>
        <strain evidence="1">ECLA1</strain>
    </source>
</reference>
<dbReference type="EMBL" id="JAWDGP010001539">
    <property type="protein sequence ID" value="KAK3790529.1"/>
    <property type="molecule type" value="Genomic_DNA"/>
</dbReference>
<name>A0AAE1E177_9GAST</name>
<accession>A0AAE1E177</accession>
<gene>
    <name evidence="1" type="ORF">RRG08_060577</name>
</gene>
<proteinExistence type="predicted"/>
<dbReference type="AlphaFoldDB" id="A0AAE1E177"/>
<evidence type="ECO:0000313" key="2">
    <source>
        <dbReference type="Proteomes" id="UP001283361"/>
    </source>
</evidence>
<evidence type="ECO:0000313" key="1">
    <source>
        <dbReference type="EMBL" id="KAK3790529.1"/>
    </source>
</evidence>
<comment type="caution">
    <text evidence="1">The sequence shown here is derived from an EMBL/GenBank/DDBJ whole genome shotgun (WGS) entry which is preliminary data.</text>
</comment>
<dbReference type="Proteomes" id="UP001283361">
    <property type="component" value="Unassembled WGS sequence"/>
</dbReference>
<organism evidence="1 2">
    <name type="scientific">Elysia crispata</name>
    <name type="common">lettuce slug</name>
    <dbReference type="NCBI Taxonomy" id="231223"/>
    <lineage>
        <taxon>Eukaryota</taxon>
        <taxon>Metazoa</taxon>
        <taxon>Spiralia</taxon>
        <taxon>Lophotrochozoa</taxon>
        <taxon>Mollusca</taxon>
        <taxon>Gastropoda</taxon>
        <taxon>Heterobranchia</taxon>
        <taxon>Euthyneura</taxon>
        <taxon>Panpulmonata</taxon>
        <taxon>Sacoglossa</taxon>
        <taxon>Placobranchoidea</taxon>
        <taxon>Plakobranchidae</taxon>
        <taxon>Elysia</taxon>
    </lineage>
</organism>
<sequence length="103" mass="11061">MFNQQSAHAHQIAFQAIRVRGGNNDSLLSSICILVSQMVAPTPFSAQYKRTCQALSATYEPDAMGKIDQVTEERSRTSGSHVSAVYPGCPCATSALARLDGDK</sequence>